<reference evidence="2 3" key="1">
    <citation type="submission" date="2016-03" db="EMBL/GenBank/DDBJ databases">
        <title>EvidentialGene: Evidence-directed Construction of Genes on Genomes.</title>
        <authorList>
            <person name="Gilbert D.G."/>
            <person name="Choi J.-H."/>
            <person name="Mockaitis K."/>
            <person name="Colbourne J."/>
            <person name="Pfrender M."/>
        </authorList>
    </citation>
    <scope>NUCLEOTIDE SEQUENCE [LARGE SCALE GENOMIC DNA]</scope>
    <source>
        <strain evidence="2 3">Xinb3</strain>
        <tissue evidence="2">Complete organism</tissue>
    </source>
</reference>
<proteinExistence type="predicted"/>
<evidence type="ECO:0000313" key="3">
    <source>
        <dbReference type="Proteomes" id="UP000076858"/>
    </source>
</evidence>
<sequence length="63" mass="7283">MSPENARDFQLYLANFIHLIMAATTHIVVYIVKFNVENYSDYRCEFLMVYDGTTGDEDHAVCS</sequence>
<gene>
    <name evidence="2" type="ORF">APZ42_032978</name>
</gene>
<evidence type="ECO:0000256" key="1">
    <source>
        <dbReference type="SAM" id="Phobius"/>
    </source>
</evidence>
<keyword evidence="3" id="KW-1185">Reference proteome</keyword>
<accession>A0A164LIF1</accession>
<name>A0A164LIF1_9CRUS</name>
<evidence type="ECO:0000313" key="2">
    <source>
        <dbReference type="EMBL" id="KZS04140.1"/>
    </source>
</evidence>
<protein>
    <submittedName>
        <fullName evidence="2">Uncharacterized protein</fullName>
    </submittedName>
</protein>
<feature type="transmembrane region" description="Helical" evidence="1">
    <location>
        <begin position="12"/>
        <end position="32"/>
    </location>
</feature>
<keyword evidence="1" id="KW-1133">Transmembrane helix</keyword>
<dbReference type="AlphaFoldDB" id="A0A164LIF1"/>
<keyword evidence="1" id="KW-0472">Membrane</keyword>
<dbReference type="Proteomes" id="UP000076858">
    <property type="component" value="Unassembled WGS sequence"/>
</dbReference>
<organism evidence="2 3">
    <name type="scientific">Daphnia magna</name>
    <dbReference type="NCBI Taxonomy" id="35525"/>
    <lineage>
        <taxon>Eukaryota</taxon>
        <taxon>Metazoa</taxon>
        <taxon>Ecdysozoa</taxon>
        <taxon>Arthropoda</taxon>
        <taxon>Crustacea</taxon>
        <taxon>Branchiopoda</taxon>
        <taxon>Diplostraca</taxon>
        <taxon>Cladocera</taxon>
        <taxon>Anomopoda</taxon>
        <taxon>Daphniidae</taxon>
        <taxon>Daphnia</taxon>
    </lineage>
</organism>
<comment type="caution">
    <text evidence="2">The sequence shown here is derived from an EMBL/GenBank/DDBJ whole genome shotgun (WGS) entry which is preliminary data.</text>
</comment>
<keyword evidence="1" id="KW-0812">Transmembrane</keyword>
<dbReference type="EMBL" id="LRGB01003129">
    <property type="protein sequence ID" value="KZS04140.1"/>
    <property type="molecule type" value="Genomic_DNA"/>
</dbReference>